<organism evidence="6">
    <name type="scientific">Citrobacter freundii</name>
    <dbReference type="NCBI Taxonomy" id="546"/>
    <lineage>
        <taxon>Bacteria</taxon>
        <taxon>Pseudomonadati</taxon>
        <taxon>Pseudomonadota</taxon>
        <taxon>Gammaproteobacteria</taxon>
        <taxon>Enterobacterales</taxon>
        <taxon>Enterobacteriaceae</taxon>
        <taxon>Citrobacter</taxon>
        <taxon>Citrobacter freundii complex</taxon>
    </lineage>
</organism>
<gene>
    <name evidence="3" type="ORF">AM363_16860</name>
    <name evidence="8" type="ORF">AN672_06370</name>
    <name evidence="6" type="ORF">I9Y29_002457</name>
    <name evidence="7" type="ORF">KV121_002220</name>
    <name evidence="4" type="ORF">KY227_002835</name>
    <name evidence="9" type="ORF">O4000_10515</name>
    <name evidence="5" type="ORF">P7U51_002046</name>
</gene>
<dbReference type="Gene3D" id="2.60.40.10">
    <property type="entry name" value="Immunoglobulins"/>
    <property type="match status" value="1"/>
</dbReference>
<dbReference type="OrthoDB" id="511700at2"/>
<dbReference type="EMBL" id="CP114564">
    <property type="protein sequence ID" value="WAZ59299.1"/>
    <property type="molecule type" value="Genomic_DNA"/>
</dbReference>
<keyword evidence="12" id="KW-1185">Reference proteome</keyword>
<dbReference type="InterPro" id="IPR050643">
    <property type="entry name" value="Periplasmic_pilus_chap"/>
</dbReference>
<dbReference type="Proteomes" id="UP000263627">
    <property type="component" value="Chromosome"/>
</dbReference>
<sequence>MRVKLPVKQCACACLLGMVASANLATASGLQIAPVTLTLQATQNADGIWLSNAGENVLNAQVRVFRWSQSAYDNKLSPSQGLVISPPMLALAPGERQLIRVIRTSPPSAHAEDAYRLSIDELPPAKVEKNKLQFVLHYSVPVFIQPTSAAQTQAKLQWKLQQLDGKKFIEVSNQGNGHAQLSAATFISPDGTKKVITPGLLGYVLPGSTMRWIVSPSASNNHYGGKIEVTINGQKTVQDL</sequence>
<dbReference type="EMBL" id="DAESCB010000005">
    <property type="protein sequence ID" value="HBH7042160.1"/>
    <property type="molecule type" value="Genomic_DNA"/>
</dbReference>
<dbReference type="STRING" id="1333848.CFNIH1_19625"/>
<evidence type="ECO:0000313" key="3">
    <source>
        <dbReference type="EMBL" id="AXZ48476.1"/>
    </source>
</evidence>
<evidence type="ECO:0000313" key="4">
    <source>
        <dbReference type="EMBL" id="EHT9939748.1"/>
    </source>
</evidence>
<dbReference type="EMBL" id="LJEB01000024">
    <property type="protein sequence ID" value="KPR56502.1"/>
    <property type="molecule type" value="Genomic_DNA"/>
</dbReference>
<dbReference type="GO" id="GO:0071555">
    <property type="term" value="P:cell wall organization"/>
    <property type="evidence" value="ECO:0007669"/>
    <property type="project" value="InterPro"/>
</dbReference>
<evidence type="ECO:0000313" key="8">
    <source>
        <dbReference type="EMBL" id="KPR56502.1"/>
    </source>
</evidence>
<reference evidence="3 11" key="4">
    <citation type="submission" date="2018-09" db="EMBL/GenBank/DDBJ databases">
        <title>Whole genome sequencing of Citrobacter freundii AR_0116.</title>
        <authorList>
            <person name="Conlan S."/>
            <person name="Thomas P.J."/>
            <person name="Mullikin J."/>
            <person name="Frank K.M."/>
            <person name="Segre J.A."/>
        </authorList>
    </citation>
    <scope>NUCLEOTIDE SEQUENCE [LARGE SCALE GENOMIC DNA]</scope>
    <source>
        <strain evidence="3 11">AR_0116</strain>
    </source>
</reference>
<evidence type="ECO:0000313" key="7">
    <source>
        <dbReference type="EMBL" id="HBH7042160.1"/>
    </source>
</evidence>
<evidence type="ECO:0000313" key="12">
    <source>
        <dbReference type="Proteomes" id="UP001164536"/>
    </source>
</evidence>
<dbReference type="Proteomes" id="UP001169574">
    <property type="component" value="Unassembled WGS sequence"/>
</dbReference>
<dbReference type="InterPro" id="IPR013783">
    <property type="entry name" value="Ig-like_fold"/>
</dbReference>
<dbReference type="Proteomes" id="UP001164536">
    <property type="component" value="Chromosome"/>
</dbReference>
<reference evidence="6" key="5">
    <citation type="submission" date="2020-09" db="EMBL/GenBank/DDBJ databases">
        <authorList>
            <consortium name="NCBI Pathogen Detection Project"/>
        </authorList>
    </citation>
    <scope>NUCLEOTIDE SEQUENCE</scope>
    <source>
        <strain evidence="7">91871</strain>
        <strain evidence="6">O50</strain>
    </source>
</reference>
<dbReference type="EMBL" id="ABBJDF010000015">
    <property type="protein sequence ID" value="EHT9939748.1"/>
    <property type="molecule type" value="Genomic_DNA"/>
</dbReference>
<reference evidence="5" key="7">
    <citation type="submission" date="2024-02" db="EMBL/GenBank/DDBJ databases">
        <authorList>
            <consortium name="Clinical and Environmental Microbiology Branch: Whole genome sequencing antimicrobial resistance pathogens in the healthcare setting"/>
        </authorList>
    </citation>
    <scope>NUCLEOTIDE SEQUENCE</scope>
    <source>
        <strain evidence="4">2021DK-00049</strain>
        <strain evidence="5">Whole organism</strain>
    </source>
</reference>
<reference evidence="6" key="3">
    <citation type="journal article" date="2018" name="Genome Biol.">
        <title>SKESA: strategic k-mer extension for scrupulous assemblies.</title>
        <authorList>
            <person name="Souvorov A."/>
            <person name="Agarwala R."/>
            <person name="Lipman D.J."/>
        </authorList>
    </citation>
    <scope>NUCLEOTIDE SEQUENCE</scope>
    <source>
        <strain evidence="7">91871</strain>
        <strain evidence="6">O50</strain>
    </source>
</reference>
<dbReference type="GeneID" id="87000968"/>
<evidence type="ECO:0000313" key="5">
    <source>
        <dbReference type="EMBL" id="EMM7457551.1"/>
    </source>
</evidence>
<evidence type="ECO:0000259" key="2">
    <source>
        <dbReference type="Pfam" id="PF00345"/>
    </source>
</evidence>
<dbReference type="SUPFAM" id="SSF49354">
    <property type="entry name" value="PapD-like"/>
    <property type="match status" value="1"/>
</dbReference>
<reference evidence="8 10" key="2">
    <citation type="journal article" date="2017" name="PLoS ONE">
        <title>Genomic and phenotypic characterisation of fluoroquinolone resistance mechanisms in Enterobacteriaceae in Durban, South Africa.</title>
        <authorList>
            <person name="Osei Sekyere J."/>
            <person name="Amoako D.G."/>
        </authorList>
    </citation>
    <scope>NUCLEOTIDE SEQUENCE [LARGE SCALE GENOMIC DNA]</scope>
    <source>
        <strain evidence="8 10">ST62:944112508</strain>
    </source>
</reference>
<dbReference type="Proteomes" id="UP000885148">
    <property type="component" value="Unassembled WGS sequence"/>
</dbReference>
<dbReference type="InterPro" id="IPR008962">
    <property type="entry name" value="PapD-like_sf"/>
</dbReference>
<feature type="chain" id="PRO_5015036153" evidence="1">
    <location>
        <begin position="28"/>
        <end position="240"/>
    </location>
</feature>
<feature type="domain" description="Pili assembly chaperone N-terminal" evidence="2">
    <location>
        <begin position="29"/>
        <end position="148"/>
    </location>
</feature>
<dbReference type="Pfam" id="PF00345">
    <property type="entry name" value="PapD_N"/>
    <property type="match status" value="1"/>
</dbReference>
<dbReference type="PANTHER" id="PTHR30251">
    <property type="entry name" value="PILUS ASSEMBLY CHAPERONE"/>
    <property type="match status" value="1"/>
</dbReference>
<evidence type="ECO:0000256" key="1">
    <source>
        <dbReference type="SAM" id="SignalP"/>
    </source>
</evidence>
<protein>
    <submittedName>
        <fullName evidence="6">Molecular chaperone</fullName>
    </submittedName>
    <submittedName>
        <fullName evidence="8">Pilus assembly protein PapD</fullName>
    </submittedName>
</protein>
<dbReference type="PANTHER" id="PTHR30251:SF4">
    <property type="entry name" value="SLR1668 PROTEIN"/>
    <property type="match status" value="1"/>
</dbReference>
<dbReference type="AlphaFoldDB" id="A0A0D7LXH8"/>
<dbReference type="Proteomes" id="UP000050520">
    <property type="component" value="Unassembled WGS sequence"/>
</dbReference>
<keyword evidence="1" id="KW-0732">Signal</keyword>
<dbReference type="EMBL" id="DACSXJ010000012">
    <property type="protein sequence ID" value="HAT3898023.1"/>
    <property type="molecule type" value="Genomic_DNA"/>
</dbReference>
<name>A0A0D7LXH8_CITFR</name>
<feature type="signal peptide" evidence="1">
    <location>
        <begin position="1"/>
        <end position="27"/>
    </location>
</feature>
<reference evidence="9" key="6">
    <citation type="submission" date="2022-12" db="EMBL/GenBank/DDBJ databases">
        <title>2953647.</title>
        <authorList>
            <person name="Hergert J."/>
            <person name="Casey R."/>
            <person name="Wagner J."/>
            <person name="Young E.L."/>
            <person name="Oakeson K.F."/>
        </authorList>
    </citation>
    <scope>NUCLEOTIDE SEQUENCE</scope>
    <source>
        <strain evidence="9">2953647</strain>
    </source>
</reference>
<evidence type="ECO:0000313" key="10">
    <source>
        <dbReference type="Proteomes" id="UP000050520"/>
    </source>
</evidence>
<evidence type="ECO:0000313" key="9">
    <source>
        <dbReference type="EMBL" id="WAZ59299.1"/>
    </source>
</evidence>
<accession>A0A0D7LXH8</accession>
<dbReference type="EMBL" id="ABLGCN030000003">
    <property type="protein sequence ID" value="EMM7457551.1"/>
    <property type="molecule type" value="Genomic_DNA"/>
</dbReference>
<evidence type="ECO:0000313" key="11">
    <source>
        <dbReference type="Proteomes" id="UP000263627"/>
    </source>
</evidence>
<dbReference type="GO" id="GO:0030288">
    <property type="term" value="C:outer membrane-bounded periplasmic space"/>
    <property type="evidence" value="ECO:0007669"/>
    <property type="project" value="InterPro"/>
</dbReference>
<proteinExistence type="predicted"/>
<dbReference type="EMBL" id="CP032184">
    <property type="protein sequence ID" value="AXZ48476.1"/>
    <property type="molecule type" value="Genomic_DNA"/>
</dbReference>
<dbReference type="InterPro" id="IPR016147">
    <property type="entry name" value="Pili_assmbl_chaperone_N"/>
</dbReference>
<evidence type="ECO:0000313" key="6">
    <source>
        <dbReference type="EMBL" id="HAT3898023.1"/>
    </source>
</evidence>
<reference evidence="10" key="1">
    <citation type="submission" date="2015-09" db="EMBL/GenBank/DDBJ databases">
        <title>Prevalence of NDMs in South Africa.</title>
        <authorList>
            <person name="Osei Sekyere J."/>
            <person name="Govinden U."/>
            <person name="Essack S."/>
            <person name="Haldorsen B."/>
            <person name="Samuelsen O."/>
            <person name="Aasnaes B."/>
            <person name="Sundsfjord A."/>
        </authorList>
    </citation>
    <scope>NUCLEOTIDE SEQUENCE [LARGE SCALE GENOMIC DNA]</scope>
    <source>
        <strain evidence="10">ST62:944112508</strain>
    </source>
</reference>
<dbReference type="RefSeq" id="WP_003020869.1">
    <property type="nucleotide sequence ID" value="NZ_AP026940.1"/>
</dbReference>
<dbReference type="Proteomes" id="UP000855471">
    <property type="component" value="Unassembled WGS sequence"/>
</dbReference>